<gene>
    <name evidence="1" type="ORF">BDV28DRAFT_141316</name>
</gene>
<accession>A0A5N6YV83</accession>
<keyword evidence="2" id="KW-1185">Reference proteome</keyword>
<name>A0A5N6YV83_9EURO</name>
<evidence type="ECO:0000313" key="2">
    <source>
        <dbReference type="Proteomes" id="UP000327118"/>
    </source>
</evidence>
<proteinExistence type="predicted"/>
<dbReference type="AlphaFoldDB" id="A0A5N6YV83"/>
<reference evidence="2" key="1">
    <citation type="submission" date="2019-04" db="EMBL/GenBank/DDBJ databases">
        <title>Friends and foes A comparative genomics studyof 23 Aspergillus species from section Flavi.</title>
        <authorList>
            <consortium name="DOE Joint Genome Institute"/>
            <person name="Kjaerbolling I."/>
            <person name="Vesth T."/>
            <person name="Frisvad J.C."/>
            <person name="Nybo J.L."/>
            <person name="Theobald S."/>
            <person name="Kildgaard S."/>
            <person name="Isbrandt T."/>
            <person name="Kuo A."/>
            <person name="Sato A."/>
            <person name="Lyhne E.K."/>
            <person name="Kogle M.E."/>
            <person name="Wiebenga A."/>
            <person name="Kun R.S."/>
            <person name="Lubbers R.J."/>
            <person name="Makela M.R."/>
            <person name="Barry K."/>
            <person name="Chovatia M."/>
            <person name="Clum A."/>
            <person name="Daum C."/>
            <person name="Haridas S."/>
            <person name="He G."/>
            <person name="LaButti K."/>
            <person name="Lipzen A."/>
            <person name="Mondo S."/>
            <person name="Riley R."/>
            <person name="Salamov A."/>
            <person name="Simmons B.A."/>
            <person name="Magnuson J.K."/>
            <person name="Henrissat B."/>
            <person name="Mortensen U.H."/>
            <person name="Larsen T.O."/>
            <person name="Devries R.P."/>
            <person name="Grigoriev I.V."/>
            <person name="Machida M."/>
            <person name="Baker S.E."/>
            <person name="Andersen M.R."/>
        </authorList>
    </citation>
    <scope>NUCLEOTIDE SEQUENCE [LARGE SCALE GENOMIC DNA]</scope>
    <source>
        <strain evidence="2">CBS 553.77</strain>
    </source>
</reference>
<sequence length="263" mass="30221">MTEALKLERAARRQKLAIIENLIKQTPSQHVESSDLKAAGIRHLPLSLEGEDTQNYPRFFKPYQEELPLPLKEDEDEVVELEPDPDHIMWDTREILLFFTRHFSRCWNYAAQRDPDNIPPSGHYRELGDYPFGQLLESSDFHWYAVSITDYHSGNFPHCKVIVESGVNGDDRLLRGEIMTITDIMYGRLNTKALRPHIVAPVLLISLMGPRQARVLEADFDGTILTIRASQRYDFTEKNTNAARLVTQYWFGDACGQTAMEPS</sequence>
<evidence type="ECO:0000313" key="1">
    <source>
        <dbReference type="EMBL" id="KAE8349395.1"/>
    </source>
</evidence>
<dbReference type="Proteomes" id="UP000327118">
    <property type="component" value="Unassembled WGS sequence"/>
</dbReference>
<organism evidence="1 2">
    <name type="scientific">Aspergillus coremiiformis</name>
    <dbReference type="NCBI Taxonomy" id="138285"/>
    <lineage>
        <taxon>Eukaryota</taxon>
        <taxon>Fungi</taxon>
        <taxon>Dikarya</taxon>
        <taxon>Ascomycota</taxon>
        <taxon>Pezizomycotina</taxon>
        <taxon>Eurotiomycetes</taxon>
        <taxon>Eurotiomycetidae</taxon>
        <taxon>Eurotiales</taxon>
        <taxon>Aspergillaceae</taxon>
        <taxon>Aspergillus</taxon>
        <taxon>Aspergillus subgen. Circumdati</taxon>
    </lineage>
</organism>
<protein>
    <submittedName>
        <fullName evidence="1">Uncharacterized protein</fullName>
    </submittedName>
</protein>
<dbReference type="EMBL" id="ML739311">
    <property type="protein sequence ID" value="KAE8349395.1"/>
    <property type="molecule type" value="Genomic_DNA"/>
</dbReference>
<dbReference type="OrthoDB" id="4453902at2759"/>